<dbReference type="InterPro" id="IPR001711">
    <property type="entry name" value="PLipase_C_Pinositol-sp_Y"/>
</dbReference>
<keyword evidence="1" id="KW-0807">Transducer</keyword>
<name>A0AAN9YCR1_9PEZI</name>
<dbReference type="Proteomes" id="UP001320245">
    <property type="component" value="Unassembled WGS sequence"/>
</dbReference>
<feature type="compositionally biased region" description="Basic and acidic residues" evidence="3">
    <location>
        <begin position="368"/>
        <end position="381"/>
    </location>
</feature>
<reference evidence="5 6" key="1">
    <citation type="journal article" date="2023" name="PLoS ONE">
        <title>Cytospora paraplurivora sp. nov. isolated from orchards with fruit tree decline syndrome in Ontario, Canada.</title>
        <authorList>
            <person name="Ilyukhin E."/>
            <person name="Nguyen H.D.T."/>
            <person name="Castle A.J."/>
            <person name="Ellouze W."/>
        </authorList>
    </citation>
    <scope>NUCLEOTIDE SEQUENCE [LARGE SCALE GENOMIC DNA]</scope>
    <source>
        <strain evidence="5 6">FDS-564</strain>
    </source>
</reference>
<dbReference type="PROSITE" id="PS50008">
    <property type="entry name" value="PIPLC_Y_DOMAIN"/>
    <property type="match status" value="1"/>
</dbReference>
<feature type="compositionally biased region" description="Basic and acidic residues" evidence="3">
    <location>
        <begin position="391"/>
        <end position="401"/>
    </location>
</feature>
<dbReference type="GO" id="GO:0048015">
    <property type="term" value="P:phosphatidylinositol-mediated signaling"/>
    <property type="evidence" value="ECO:0007669"/>
    <property type="project" value="TreeGrafter"/>
</dbReference>
<proteinExistence type="predicted"/>
<feature type="region of interest" description="Disordered" evidence="3">
    <location>
        <begin position="710"/>
        <end position="734"/>
    </location>
</feature>
<dbReference type="PANTHER" id="PTHR10336:SF82">
    <property type="entry name" value="PHOSPHOINOSITIDE PHOSPHOLIPASE C"/>
    <property type="match status" value="1"/>
</dbReference>
<dbReference type="EMBL" id="JAJSPL020000042">
    <property type="protein sequence ID" value="KAK7734702.1"/>
    <property type="molecule type" value="Genomic_DNA"/>
</dbReference>
<dbReference type="EC" id="3.1.4.11" evidence="2"/>
<evidence type="ECO:0000256" key="2">
    <source>
        <dbReference type="RuleBase" id="RU361133"/>
    </source>
</evidence>
<dbReference type="InterPro" id="IPR000909">
    <property type="entry name" value="PLipase_C_PInositol-sp_X_dom"/>
</dbReference>
<organism evidence="5 6">
    <name type="scientific">Cytospora paraplurivora</name>
    <dbReference type="NCBI Taxonomy" id="2898453"/>
    <lineage>
        <taxon>Eukaryota</taxon>
        <taxon>Fungi</taxon>
        <taxon>Dikarya</taxon>
        <taxon>Ascomycota</taxon>
        <taxon>Pezizomycotina</taxon>
        <taxon>Sordariomycetes</taxon>
        <taxon>Sordariomycetidae</taxon>
        <taxon>Diaporthales</taxon>
        <taxon>Cytosporaceae</taxon>
        <taxon>Cytospora</taxon>
    </lineage>
</organism>
<feature type="region of interest" description="Disordered" evidence="3">
    <location>
        <begin position="250"/>
        <end position="290"/>
    </location>
</feature>
<dbReference type="PRINTS" id="PR00390">
    <property type="entry name" value="PHPHLIPASEC"/>
</dbReference>
<dbReference type="Pfam" id="PF00388">
    <property type="entry name" value="PI-PLC-X"/>
    <property type="match status" value="2"/>
</dbReference>
<keyword evidence="2" id="KW-0442">Lipid degradation</keyword>
<dbReference type="SUPFAM" id="SSF51695">
    <property type="entry name" value="PLC-like phosphodiesterases"/>
    <property type="match status" value="1"/>
</dbReference>
<evidence type="ECO:0000313" key="5">
    <source>
        <dbReference type="EMBL" id="KAK7734702.1"/>
    </source>
</evidence>
<feature type="region of interest" description="Disordered" evidence="3">
    <location>
        <begin position="503"/>
        <end position="553"/>
    </location>
</feature>
<feature type="region of interest" description="Disordered" evidence="3">
    <location>
        <begin position="366"/>
        <end position="401"/>
    </location>
</feature>
<feature type="compositionally biased region" description="Low complexity" evidence="3">
    <location>
        <begin position="721"/>
        <end position="734"/>
    </location>
</feature>
<dbReference type="SUPFAM" id="SSF49562">
    <property type="entry name" value="C2 domain (Calcium/lipid-binding domain, CaLB)"/>
    <property type="match status" value="1"/>
</dbReference>
<keyword evidence="2" id="KW-0378">Hydrolase</keyword>
<dbReference type="GO" id="GO:0051209">
    <property type="term" value="P:release of sequestered calcium ion into cytosol"/>
    <property type="evidence" value="ECO:0007669"/>
    <property type="project" value="TreeGrafter"/>
</dbReference>
<gene>
    <name evidence="5" type="ORF">SLS53_007807</name>
</gene>
<evidence type="ECO:0000313" key="6">
    <source>
        <dbReference type="Proteomes" id="UP001320245"/>
    </source>
</evidence>
<dbReference type="Gene3D" id="3.20.20.190">
    <property type="entry name" value="Phosphatidylinositol (PI) phosphodiesterase"/>
    <property type="match status" value="2"/>
</dbReference>
<feature type="domain" description="PI-PLC Y-box" evidence="4">
    <location>
        <begin position="564"/>
        <end position="676"/>
    </location>
</feature>
<accession>A0AAN9YCR1</accession>
<dbReference type="SMART" id="SM00239">
    <property type="entry name" value="C2"/>
    <property type="match status" value="1"/>
</dbReference>
<dbReference type="Pfam" id="PF00387">
    <property type="entry name" value="PI-PLC-Y"/>
    <property type="match status" value="1"/>
</dbReference>
<dbReference type="AlphaFoldDB" id="A0AAN9YCR1"/>
<dbReference type="GO" id="GO:0004435">
    <property type="term" value="F:phosphatidylinositol-4,5-bisphosphate phospholipase C activity"/>
    <property type="evidence" value="ECO:0007669"/>
    <property type="project" value="UniProtKB-EC"/>
</dbReference>
<keyword evidence="6" id="KW-1185">Reference proteome</keyword>
<feature type="compositionally biased region" description="Pro residues" evidence="3">
    <location>
        <begin position="27"/>
        <end position="37"/>
    </location>
</feature>
<feature type="region of interest" description="Disordered" evidence="3">
    <location>
        <begin position="1"/>
        <end position="48"/>
    </location>
</feature>
<keyword evidence="2" id="KW-0443">Lipid metabolism</keyword>
<dbReference type="Gene3D" id="2.60.40.150">
    <property type="entry name" value="C2 domain"/>
    <property type="match status" value="1"/>
</dbReference>
<dbReference type="PANTHER" id="PTHR10336">
    <property type="entry name" value="PHOSPHOINOSITIDE-SPECIFIC PHOSPHOLIPASE C FAMILY PROTEIN"/>
    <property type="match status" value="1"/>
</dbReference>
<dbReference type="SMART" id="SM00148">
    <property type="entry name" value="PLCXc"/>
    <property type="match status" value="1"/>
</dbReference>
<dbReference type="PROSITE" id="PS50007">
    <property type="entry name" value="PIPLC_X_DOMAIN"/>
    <property type="match status" value="1"/>
</dbReference>
<dbReference type="InterPro" id="IPR017946">
    <property type="entry name" value="PLC-like_Pdiesterase_TIM-brl"/>
</dbReference>
<sequence>MSPNRGRPVAAENRSEDGSAARTKAPSPLPSPTPPGGPGGGLRPSPRFGAHTAWRHFFSMVALGTAPGPQAVHQHSESEYTVKTTAGDDATTVTTAPVDDDCCLSPIDDLRAAPFLPNYQSDLPLLKEFTHRHMERIFTTLRSREGDFISRERLQEFLIEEQGGLVRPLDKERYSLGDFIYVWLHGYSAALRPAGKKDLTKPITNYFISSSHNTYIELGNQLSGEVSAEAYRSVLEGDCRCVEIDVWNGEGSSERSRTPTPTPSRSRSPGRNDPRFTHKRNPSALSTSSIHSLPAVAHKFADKLDRKWHTFAGTKHKHTRTYSSKLGIASASLSQLHLALPNASYSTASLENDLLDPSDIGQPLRHVRSLEGSRGRADGSKSRSKSRTRSKSRDPNQGKIEPEVTHAHTVQGLGDVGLAKRIPLREVCRVIKESAFKTNKLPIIVSLEVHATGEQQDMMVEIMKQEWGDYLVDEPFAHCDPNERQPRLEELMEKILVKVRKPPAASSGLSKGGSQLTVPTMSINDEDGSASDDERLSASGEAEGQSGELSSVAKTSKTIIREALGRLGIYTHSEHYKDFSATSARSLSHIFSIDEYKILKLHQTKHKEMFVHNRNFFMRVYPHSTRVASTNLDPSIYWRKGVQMVALNWQRAHVDEAIMLNSAMFESEHGWTLKPPGYLGSDDTTSQAEAGRHRTLKRFRVTVLAGQHLPFPGESGDPESDGSTISAASTSDSTSFNPFVKCEIHVETPEERNERKAIKSGLVQDGQYKLVTKSSETEHPDWGVGQVLEFPVIDDVVEELSFVRFKVEDEGLVKDKLAAWACIRLDRLQPGYRFIDLRDAHGRPSAGKLLVKIEKQVQ</sequence>
<evidence type="ECO:0000259" key="4">
    <source>
        <dbReference type="PROSITE" id="PS50008"/>
    </source>
</evidence>
<dbReference type="CDD" id="cd00275">
    <property type="entry name" value="C2_PLC_like"/>
    <property type="match status" value="1"/>
</dbReference>
<dbReference type="InterPro" id="IPR000008">
    <property type="entry name" value="C2_dom"/>
</dbReference>
<comment type="catalytic activity">
    <reaction evidence="2">
        <text>a 1,2-diacyl-sn-glycero-3-phospho-(1D-myo-inositol-4,5-bisphosphate) + H2O = 1D-myo-inositol 1,4,5-trisphosphate + a 1,2-diacyl-sn-glycerol + H(+)</text>
        <dbReference type="Rhea" id="RHEA:33179"/>
        <dbReference type="ChEBI" id="CHEBI:15377"/>
        <dbReference type="ChEBI" id="CHEBI:15378"/>
        <dbReference type="ChEBI" id="CHEBI:17815"/>
        <dbReference type="ChEBI" id="CHEBI:58456"/>
        <dbReference type="ChEBI" id="CHEBI:203600"/>
        <dbReference type="EC" id="3.1.4.11"/>
    </reaction>
</comment>
<feature type="compositionally biased region" description="Polar residues" evidence="3">
    <location>
        <begin position="507"/>
        <end position="523"/>
    </location>
</feature>
<comment type="caution">
    <text evidence="5">The sequence shown here is derived from an EMBL/GenBank/DDBJ whole genome shotgun (WGS) entry which is preliminary data.</text>
</comment>
<evidence type="ECO:0000256" key="1">
    <source>
        <dbReference type="ARBA" id="ARBA00023224"/>
    </source>
</evidence>
<evidence type="ECO:0000256" key="3">
    <source>
        <dbReference type="SAM" id="MobiDB-lite"/>
    </source>
</evidence>
<dbReference type="SMART" id="SM00149">
    <property type="entry name" value="PLCYc"/>
    <property type="match status" value="1"/>
</dbReference>
<dbReference type="InterPro" id="IPR035892">
    <property type="entry name" value="C2_domain_sf"/>
</dbReference>
<dbReference type="GO" id="GO:0016042">
    <property type="term" value="P:lipid catabolic process"/>
    <property type="evidence" value="ECO:0007669"/>
    <property type="project" value="UniProtKB-KW"/>
</dbReference>
<dbReference type="InterPro" id="IPR001192">
    <property type="entry name" value="PI-PLC_fam"/>
</dbReference>
<protein>
    <recommendedName>
        <fullName evidence="2">Phosphoinositide phospholipase C</fullName>
        <ecNumber evidence="2">3.1.4.11</ecNumber>
    </recommendedName>
</protein>